<dbReference type="RefSeq" id="WP_192039619.1">
    <property type="nucleotide sequence ID" value="NZ_JACYWE010000007.1"/>
</dbReference>
<feature type="non-terminal residue" evidence="3">
    <location>
        <position position="116"/>
    </location>
</feature>
<feature type="transmembrane region" description="Helical" evidence="1">
    <location>
        <begin position="12"/>
        <end position="30"/>
    </location>
</feature>
<evidence type="ECO:0000313" key="3">
    <source>
        <dbReference type="EMBL" id="MBD8507145.1"/>
    </source>
</evidence>
<dbReference type="Pfam" id="PF17689">
    <property type="entry name" value="Arabino_trans_N"/>
    <property type="match status" value="1"/>
</dbReference>
<protein>
    <recommendedName>
        <fullName evidence="2">Arabinosyltransferas concanavalin like domain-containing protein</fullName>
    </recommendedName>
</protein>
<gene>
    <name evidence="3" type="ORF">HT102_11655</name>
</gene>
<dbReference type="InterPro" id="IPR040920">
    <property type="entry name" value="Arabino_trans_N"/>
</dbReference>
<evidence type="ECO:0000259" key="2">
    <source>
        <dbReference type="Pfam" id="PF17689"/>
    </source>
</evidence>
<dbReference type="Proteomes" id="UP000642993">
    <property type="component" value="Unassembled WGS sequence"/>
</dbReference>
<keyword evidence="1" id="KW-0812">Transmembrane</keyword>
<accession>A0A927JDG8</accession>
<sequence>MATKRDARTVRLARLVAVSTGLAGFILAATSPPGGPDATRFGMQVRATATDAQVISRNAVVWSQPREAMAECESLRVVVTKSEIAISTSGGASPVDLVLPGAQFMPQVVGIFTDLD</sequence>
<name>A0A927JDG8_9ACTN</name>
<feature type="domain" description="Arabinosyltransferas concanavalin like" evidence="2">
    <location>
        <begin position="24"/>
        <end position="116"/>
    </location>
</feature>
<organism evidence="3 4">
    <name type="scientific">Lolliginicoccus lacisalsi</name>
    <dbReference type="NCBI Taxonomy" id="2742202"/>
    <lineage>
        <taxon>Bacteria</taxon>
        <taxon>Bacillati</taxon>
        <taxon>Actinomycetota</taxon>
        <taxon>Actinomycetes</taxon>
        <taxon>Mycobacteriales</taxon>
        <taxon>Hoyosellaceae</taxon>
        <taxon>Lolliginicoccus</taxon>
    </lineage>
</organism>
<evidence type="ECO:0000256" key="1">
    <source>
        <dbReference type="SAM" id="Phobius"/>
    </source>
</evidence>
<evidence type="ECO:0000313" key="4">
    <source>
        <dbReference type="Proteomes" id="UP000642993"/>
    </source>
</evidence>
<dbReference type="EMBL" id="JACYWE010000007">
    <property type="protein sequence ID" value="MBD8507145.1"/>
    <property type="molecule type" value="Genomic_DNA"/>
</dbReference>
<keyword evidence="1" id="KW-1133">Transmembrane helix</keyword>
<dbReference type="InterPro" id="IPR027451">
    <property type="entry name" value="EmbABC_dom1"/>
</dbReference>
<keyword evidence="4" id="KW-1185">Reference proteome</keyword>
<reference evidence="3" key="1">
    <citation type="submission" date="2020-09" db="EMBL/GenBank/DDBJ databases">
        <title>Hoyosella lacisalsi sp. nov., a halotolerant actinobacterium isolated from soil of Lake Gudzhirganskoe.</title>
        <authorList>
            <person name="Yang Q."/>
            <person name="Guo P.Y."/>
            <person name="Liu S.W."/>
            <person name="Li F.N."/>
            <person name="Sun C.H."/>
        </authorList>
    </citation>
    <scope>NUCLEOTIDE SEQUENCE</scope>
    <source>
        <strain evidence="3">G463</strain>
    </source>
</reference>
<comment type="caution">
    <text evidence="3">The sequence shown here is derived from an EMBL/GenBank/DDBJ whole genome shotgun (WGS) entry which is preliminary data.</text>
</comment>
<dbReference type="Gene3D" id="2.60.120.610">
    <property type="entry name" value="arabinofuranosyltransferase like domain"/>
    <property type="match status" value="1"/>
</dbReference>
<keyword evidence="1" id="KW-0472">Membrane</keyword>
<dbReference type="AlphaFoldDB" id="A0A927JDG8"/>
<proteinExistence type="predicted"/>